<comment type="subcellular location">
    <subcellularLocation>
        <location evidence="1 15">Mitochondrion membrane</location>
        <topology evidence="1 15">Multi-pass membrane protein</topology>
    </subcellularLocation>
</comment>
<evidence type="ECO:0000256" key="2">
    <source>
        <dbReference type="ARBA" id="ARBA00005698"/>
    </source>
</evidence>
<feature type="transmembrane region" description="Helical" evidence="15">
    <location>
        <begin position="142"/>
        <end position="161"/>
    </location>
</feature>
<evidence type="ECO:0000256" key="4">
    <source>
        <dbReference type="ARBA" id="ARBA00021095"/>
    </source>
</evidence>
<keyword evidence="9 15" id="KW-0249">Electron transport</keyword>
<keyword evidence="6 15" id="KW-0679">Respiratory chain</keyword>
<evidence type="ECO:0000256" key="15">
    <source>
        <dbReference type="RuleBase" id="RU004430"/>
    </source>
</evidence>
<dbReference type="PANTHER" id="PTHR11435">
    <property type="entry name" value="NADH UBIQUINONE OXIDOREDUCTASE SUBUNIT ND6"/>
    <property type="match status" value="1"/>
</dbReference>
<organism evidence="17">
    <name type="scientific">Trimma cana</name>
    <name type="common">candycane pygmy goby</name>
    <dbReference type="NCBI Taxonomy" id="1402047"/>
    <lineage>
        <taxon>Eukaryota</taxon>
        <taxon>Metazoa</taxon>
        <taxon>Chordata</taxon>
        <taxon>Craniata</taxon>
        <taxon>Vertebrata</taxon>
        <taxon>Euteleostomi</taxon>
        <taxon>Actinopterygii</taxon>
        <taxon>Neopterygii</taxon>
        <taxon>Teleostei</taxon>
        <taxon>Neoteleostei</taxon>
        <taxon>Acanthomorphata</taxon>
        <taxon>Gobiaria</taxon>
        <taxon>Gobiiformes</taxon>
        <taxon>Gobioidei</taxon>
        <taxon>Gobiidae</taxon>
        <taxon>Gobiinae</taxon>
        <taxon>Trimma</taxon>
    </lineage>
</organism>
<feature type="signal peptide" evidence="16">
    <location>
        <begin position="1"/>
        <end position="15"/>
    </location>
</feature>
<keyword evidence="12 15" id="KW-0496">Mitochondrion</keyword>
<evidence type="ECO:0000256" key="6">
    <source>
        <dbReference type="ARBA" id="ARBA00022660"/>
    </source>
</evidence>
<protein>
    <recommendedName>
        <fullName evidence="4 15">NADH-ubiquinone oxidoreductase chain 6</fullName>
        <ecNumber evidence="3 15">7.1.1.2</ecNumber>
    </recommendedName>
</protein>
<proteinExistence type="inferred from homology"/>
<dbReference type="InterPro" id="IPR001457">
    <property type="entry name" value="NADH_UbQ/plastoQ_OxRdtase_su6"/>
</dbReference>
<evidence type="ECO:0000256" key="7">
    <source>
        <dbReference type="ARBA" id="ARBA00022692"/>
    </source>
</evidence>
<keyword evidence="7 15" id="KW-0812">Transmembrane</keyword>
<evidence type="ECO:0000256" key="9">
    <source>
        <dbReference type="ARBA" id="ARBA00022982"/>
    </source>
</evidence>
<dbReference type="Gene3D" id="1.20.120.1200">
    <property type="entry name" value="NADH-ubiquinone/plastoquinone oxidoreductase chain 6, subunit NuoJ"/>
    <property type="match status" value="1"/>
</dbReference>
<evidence type="ECO:0000256" key="8">
    <source>
        <dbReference type="ARBA" id="ARBA00022967"/>
    </source>
</evidence>
<evidence type="ECO:0000256" key="12">
    <source>
        <dbReference type="ARBA" id="ARBA00023128"/>
    </source>
</evidence>
<evidence type="ECO:0000256" key="16">
    <source>
        <dbReference type="SAM" id="SignalP"/>
    </source>
</evidence>
<dbReference type="EMBL" id="AB854472">
    <property type="protein sequence ID" value="BBI37693.1"/>
    <property type="molecule type" value="Genomic_DNA"/>
</dbReference>
<evidence type="ECO:0000313" key="17">
    <source>
        <dbReference type="EMBL" id="BBI37693.1"/>
    </source>
</evidence>
<gene>
    <name evidence="17" type="primary">ND6</name>
</gene>
<evidence type="ECO:0000256" key="10">
    <source>
        <dbReference type="ARBA" id="ARBA00022989"/>
    </source>
</evidence>
<evidence type="ECO:0000256" key="13">
    <source>
        <dbReference type="ARBA" id="ARBA00023136"/>
    </source>
</evidence>
<evidence type="ECO:0000256" key="1">
    <source>
        <dbReference type="ARBA" id="ARBA00004225"/>
    </source>
</evidence>
<reference evidence="17" key="1">
    <citation type="submission" date="2013-09" db="EMBL/GenBank/DDBJ databases">
        <title>partial mitogenome sequences of gobies.</title>
        <authorList>
            <person name="Miya M."/>
        </authorList>
    </citation>
    <scope>NUCLEOTIDE SEQUENCE</scope>
</reference>
<dbReference type="AlphaFoldDB" id="A0A455TR82"/>
<evidence type="ECO:0000256" key="14">
    <source>
        <dbReference type="ARBA" id="ARBA00049551"/>
    </source>
</evidence>
<feature type="transmembrane region" description="Helical" evidence="15">
    <location>
        <begin position="53"/>
        <end position="75"/>
    </location>
</feature>
<dbReference type="GO" id="GO:0008137">
    <property type="term" value="F:NADH dehydrogenase (ubiquinone) activity"/>
    <property type="evidence" value="ECO:0007669"/>
    <property type="project" value="UniProtKB-UniRule"/>
</dbReference>
<dbReference type="Pfam" id="PF00499">
    <property type="entry name" value="Oxidored_q3"/>
    <property type="match status" value="1"/>
</dbReference>
<dbReference type="PANTHER" id="PTHR11435:SF1">
    <property type="entry name" value="NADH-UBIQUINONE OXIDOREDUCTASE CHAIN 6"/>
    <property type="match status" value="1"/>
</dbReference>
<comment type="function">
    <text evidence="15">Core subunit of the mitochondrial membrane respiratory chain NADH dehydrogenase (Complex I) which catalyzes electron transfer from NADH through the respiratory chain, using ubiquinone as an electron acceptor. Essential for the catalytic activity and assembly of complex I.</text>
</comment>
<keyword evidence="15" id="KW-0830">Ubiquinone</keyword>
<keyword evidence="11 15" id="KW-0520">NAD</keyword>
<feature type="transmembrane region" description="Helical" evidence="15">
    <location>
        <begin position="87"/>
        <end position="106"/>
    </location>
</feature>
<sequence length="172" mass="17974">MSYMSMLFMSGLVLGMITVASNPSPYFAALGVVVVSGFGCGLLALCGGSFLSLVLFLIYLGGMLVVFAYSSALASDLYPEALGSRSVLFNWVSYFLAVLVGGAFVFKNWWFGEVGVGDSLDFSVLLGETGGVASIYDYGGGMLLLSGWALLISLFVVLELVRGGVGGALRVV</sequence>
<evidence type="ECO:0000256" key="11">
    <source>
        <dbReference type="ARBA" id="ARBA00023027"/>
    </source>
</evidence>
<accession>A0A455TR82</accession>
<dbReference type="EC" id="7.1.1.2" evidence="3 15"/>
<dbReference type="GO" id="GO:0031966">
    <property type="term" value="C:mitochondrial membrane"/>
    <property type="evidence" value="ECO:0007669"/>
    <property type="project" value="UniProtKB-SubCell"/>
</dbReference>
<keyword evidence="10 15" id="KW-1133">Transmembrane helix</keyword>
<geneLocation type="mitochondrion" evidence="17"/>
<dbReference type="InterPro" id="IPR042106">
    <property type="entry name" value="Nuo/plastoQ_OxRdtase_6_NuoJ"/>
</dbReference>
<keyword evidence="8 15" id="KW-1278">Translocase</keyword>
<keyword evidence="16" id="KW-0732">Signal</keyword>
<evidence type="ECO:0000256" key="5">
    <source>
        <dbReference type="ARBA" id="ARBA00022448"/>
    </source>
</evidence>
<comment type="catalytic activity">
    <reaction evidence="14 15">
        <text>a ubiquinone + NADH + 5 H(+)(in) = a ubiquinol + NAD(+) + 4 H(+)(out)</text>
        <dbReference type="Rhea" id="RHEA:29091"/>
        <dbReference type="Rhea" id="RHEA-COMP:9565"/>
        <dbReference type="Rhea" id="RHEA-COMP:9566"/>
        <dbReference type="ChEBI" id="CHEBI:15378"/>
        <dbReference type="ChEBI" id="CHEBI:16389"/>
        <dbReference type="ChEBI" id="CHEBI:17976"/>
        <dbReference type="ChEBI" id="CHEBI:57540"/>
        <dbReference type="ChEBI" id="CHEBI:57945"/>
        <dbReference type="EC" id="7.1.1.2"/>
    </reaction>
</comment>
<evidence type="ECO:0000256" key="3">
    <source>
        <dbReference type="ARBA" id="ARBA00012944"/>
    </source>
</evidence>
<name>A0A455TR82_9GOBI</name>
<keyword evidence="13 15" id="KW-0472">Membrane</keyword>
<comment type="similarity">
    <text evidence="2 15">Belongs to the complex I subunit 6 family.</text>
</comment>
<keyword evidence="5 15" id="KW-0813">Transport</keyword>
<dbReference type="InterPro" id="IPR050269">
    <property type="entry name" value="ComplexI_Subunit6"/>
</dbReference>
<feature type="chain" id="PRO_5019861205" description="NADH-ubiquinone oxidoreductase chain 6" evidence="16">
    <location>
        <begin position="16"/>
        <end position="172"/>
    </location>
</feature>